<evidence type="ECO:0000256" key="2">
    <source>
        <dbReference type="ARBA" id="ARBA00023157"/>
    </source>
</evidence>
<dbReference type="PANTHER" id="PTHR10514:SF27">
    <property type="entry name" value="ANGIOTENSIN-CONVERTING ENZYME"/>
    <property type="match status" value="1"/>
</dbReference>
<dbReference type="EMBL" id="BMHQ01000006">
    <property type="protein sequence ID" value="GGE18121.1"/>
    <property type="molecule type" value="Genomic_DNA"/>
</dbReference>
<dbReference type="GO" id="GO:0016020">
    <property type="term" value="C:membrane"/>
    <property type="evidence" value="ECO:0007669"/>
    <property type="project" value="InterPro"/>
</dbReference>
<evidence type="ECO:0000313" key="8">
    <source>
        <dbReference type="Proteomes" id="UP000625210"/>
    </source>
</evidence>
<keyword evidence="5" id="KW-0479">Metal-binding</keyword>
<feature type="binding site" evidence="5">
    <location>
        <position position="328"/>
    </location>
    <ligand>
        <name>Zn(2+)</name>
        <dbReference type="ChEBI" id="CHEBI:29105"/>
        <label>1</label>
        <note>catalytic</note>
    </ligand>
</feature>
<feature type="compositionally biased region" description="Basic and acidic residues" evidence="6">
    <location>
        <begin position="536"/>
        <end position="550"/>
    </location>
</feature>
<feature type="binding site" evidence="5">
    <location>
        <position position="324"/>
    </location>
    <ligand>
        <name>Zn(2+)</name>
        <dbReference type="ChEBI" id="CHEBI:29105"/>
        <label>1</label>
        <note>catalytic</note>
    </ligand>
</feature>
<evidence type="ECO:0000313" key="7">
    <source>
        <dbReference type="EMBL" id="GGE18121.1"/>
    </source>
</evidence>
<evidence type="ECO:0000256" key="1">
    <source>
        <dbReference type="ARBA" id="ARBA00022729"/>
    </source>
</evidence>
<reference evidence="7" key="1">
    <citation type="journal article" date="2014" name="Int. J. Syst. Evol. Microbiol.">
        <title>Complete genome sequence of Corynebacterium casei LMG S-19264T (=DSM 44701T), isolated from a smear-ripened cheese.</title>
        <authorList>
            <consortium name="US DOE Joint Genome Institute (JGI-PGF)"/>
            <person name="Walter F."/>
            <person name="Albersmeier A."/>
            <person name="Kalinowski J."/>
            <person name="Ruckert C."/>
        </authorList>
    </citation>
    <scope>NUCLEOTIDE SEQUENCE</scope>
    <source>
        <strain evidence="7">CGMCC 1.15179</strain>
    </source>
</reference>
<dbReference type="GO" id="GO:0008241">
    <property type="term" value="F:peptidyl-dipeptidase activity"/>
    <property type="evidence" value="ECO:0007669"/>
    <property type="project" value="InterPro"/>
</dbReference>
<dbReference type="GO" id="GO:0008237">
    <property type="term" value="F:metallopeptidase activity"/>
    <property type="evidence" value="ECO:0007669"/>
    <property type="project" value="InterPro"/>
</dbReference>
<proteinExistence type="predicted"/>
<dbReference type="Proteomes" id="UP000625210">
    <property type="component" value="Unassembled WGS sequence"/>
</dbReference>
<evidence type="ECO:0000256" key="4">
    <source>
        <dbReference type="PIRSR" id="PIRSR601548-1"/>
    </source>
</evidence>
<dbReference type="SUPFAM" id="SSF55486">
    <property type="entry name" value="Metalloproteases ('zincins'), catalytic domain"/>
    <property type="match status" value="1"/>
</dbReference>
<dbReference type="InterPro" id="IPR001548">
    <property type="entry name" value="Peptidase_M2"/>
</dbReference>
<dbReference type="GO" id="GO:0006508">
    <property type="term" value="P:proteolysis"/>
    <property type="evidence" value="ECO:0007669"/>
    <property type="project" value="InterPro"/>
</dbReference>
<evidence type="ECO:0000256" key="6">
    <source>
        <dbReference type="SAM" id="MobiDB-lite"/>
    </source>
</evidence>
<reference evidence="7" key="2">
    <citation type="submission" date="2020-09" db="EMBL/GenBank/DDBJ databases">
        <authorList>
            <person name="Sun Q."/>
            <person name="Zhou Y."/>
        </authorList>
    </citation>
    <scope>NUCLEOTIDE SEQUENCE</scope>
    <source>
        <strain evidence="7">CGMCC 1.15179</strain>
    </source>
</reference>
<dbReference type="Pfam" id="PF01401">
    <property type="entry name" value="Peptidase_M2"/>
    <property type="match status" value="2"/>
</dbReference>
<protein>
    <recommendedName>
        <fullName evidence="9">Peptidyl-dipeptidase A</fullName>
    </recommendedName>
</protein>
<keyword evidence="8" id="KW-1185">Reference proteome</keyword>
<sequence>MGNKVKDWLKKTVPVVQSLERRVAESYWQAATTGDSRYEEEYTTALGGLRRFYADPQLFSRLQSFRESNIEDAQLRRQLDVLYMEAAMVQMPEEDIQAITQLEAQIERSFIHHRAEFRGTPVTDNELKEILKDETDTYKRKDAWKASKQIGKRVAPLLRELVKRRNQAAQRQGYQDYYEMALKLSELDEGLLFSLLEDLKIKTDQPFADLKKELDKQVADRFGLLPEGVRPWHYVDPFFQEAPPVFSRELALDAHFEGRSLEELAIRTFREIGLFVEEILDCSDLYERKGKSQHAFCLDIDREGDVRILCNLHGNGYWMGTLLHELGHAVYDRYHNQSLPYLLRKPAHIAVTEAVAMLMGRLVRDPEWLTKVAEFPKDQMEAVKEALQKQTALDMLVFLRWCLVMVHFERELYRNPDGDLNTCWWDMVEQYQFVPRPETRNAPDWAAKIHLGTAPVYYQNYLLGELTASQIFHAMQKETGAEGHPLVNNPDAGAFLRERIFHQGAALPWGEMLKMATGSKLTAHHFIQQFVPEPADEAKPRRVPKEKADR</sequence>
<name>A0A8J2VCX4_9BACL</name>
<comment type="caution">
    <text evidence="7">The sequence shown here is derived from an EMBL/GenBank/DDBJ whole genome shotgun (WGS) entry which is preliminary data.</text>
</comment>
<keyword evidence="1" id="KW-0732">Signal</keyword>
<feature type="region of interest" description="Disordered" evidence="6">
    <location>
        <begin position="531"/>
        <end position="550"/>
    </location>
</feature>
<feature type="active site" description="Proton donor 1" evidence="4">
    <location>
        <position position="450"/>
    </location>
</feature>
<dbReference type="Gene3D" id="1.10.1370.30">
    <property type="match status" value="1"/>
</dbReference>
<evidence type="ECO:0008006" key="9">
    <source>
        <dbReference type="Google" id="ProtNLM"/>
    </source>
</evidence>
<keyword evidence="3" id="KW-0325">Glycoprotein</keyword>
<dbReference type="RefSeq" id="WP_188647737.1">
    <property type="nucleotide sequence ID" value="NZ_BMHQ01000006.1"/>
</dbReference>
<evidence type="ECO:0000256" key="5">
    <source>
        <dbReference type="PIRSR" id="PIRSR601548-3"/>
    </source>
</evidence>
<keyword evidence="2" id="KW-1015">Disulfide bond</keyword>
<evidence type="ECO:0000256" key="3">
    <source>
        <dbReference type="ARBA" id="ARBA00023180"/>
    </source>
</evidence>
<dbReference type="AlphaFoldDB" id="A0A8J2VCX4"/>
<keyword evidence="5" id="KW-0862">Zinc</keyword>
<organism evidence="7 8">
    <name type="scientific">Marinithermofilum abyssi</name>
    <dbReference type="NCBI Taxonomy" id="1571185"/>
    <lineage>
        <taxon>Bacteria</taxon>
        <taxon>Bacillati</taxon>
        <taxon>Bacillota</taxon>
        <taxon>Bacilli</taxon>
        <taxon>Bacillales</taxon>
        <taxon>Thermoactinomycetaceae</taxon>
        <taxon>Marinithermofilum</taxon>
    </lineage>
</organism>
<dbReference type="PANTHER" id="PTHR10514">
    <property type="entry name" value="ANGIOTENSIN-CONVERTING ENZYME"/>
    <property type="match status" value="1"/>
</dbReference>
<feature type="active site" description="Proton acceptor 1" evidence="4">
    <location>
        <position position="325"/>
    </location>
</feature>
<feature type="binding site" evidence="5">
    <location>
        <position position="353"/>
    </location>
    <ligand>
        <name>Zn(2+)</name>
        <dbReference type="ChEBI" id="CHEBI:29105"/>
        <label>1</label>
        <note>catalytic</note>
    </ligand>
</feature>
<gene>
    <name evidence="7" type="ORF">GCM10011571_19920</name>
</gene>
<accession>A0A8J2VCX4</accession>